<evidence type="ECO:0000313" key="6">
    <source>
        <dbReference type="EMBL" id="KAG2631478.1"/>
    </source>
</evidence>
<evidence type="ECO:0000256" key="2">
    <source>
        <dbReference type="ARBA" id="ARBA00010846"/>
    </source>
</evidence>
<reference evidence="6" key="1">
    <citation type="submission" date="2020-05" db="EMBL/GenBank/DDBJ databases">
        <title>WGS assembly of Panicum virgatum.</title>
        <authorList>
            <person name="Lovell J.T."/>
            <person name="Jenkins J."/>
            <person name="Shu S."/>
            <person name="Juenger T.E."/>
            <person name="Schmutz J."/>
        </authorList>
    </citation>
    <scope>NUCLEOTIDE SEQUENCE</scope>
    <source>
        <strain evidence="6">AP13</strain>
    </source>
</reference>
<dbReference type="AlphaFoldDB" id="A0A8T0V9X5"/>
<dbReference type="SUPFAM" id="SSF49599">
    <property type="entry name" value="TRAF domain-like"/>
    <property type="match status" value="1"/>
</dbReference>
<evidence type="ECO:0000256" key="3">
    <source>
        <dbReference type="SAM" id="MobiDB-lite"/>
    </source>
</evidence>
<dbReference type="PROSITE" id="PS50144">
    <property type="entry name" value="MATH"/>
    <property type="match status" value="1"/>
</dbReference>
<dbReference type="GO" id="GO:0016567">
    <property type="term" value="P:protein ubiquitination"/>
    <property type="evidence" value="ECO:0007669"/>
    <property type="project" value="InterPro"/>
</dbReference>
<feature type="domain" description="BTB" evidence="4">
    <location>
        <begin position="233"/>
        <end position="300"/>
    </location>
</feature>
<dbReference type="PROSITE" id="PS50097">
    <property type="entry name" value="BTB"/>
    <property type="match status" value="1"/>
</dbReference>
<evidence type="ECO:0000259" key="5">
    <source>
        <dbReference type="PROSITE" id="PS50144"/>
    </source>
</evidence>
<gene>
    <name evidence="6" type="ORF">PVAP13_2NG038966</name>
</gene>
<feature type="compositionally biased region" description="Low complexity" evidence="3">
    <location>
        <begin position="190"/>
        <end position="199"/>
    </location>
</feature>
<comment type="caution">
    <text evidence="6">The sequence shown here is derived from an EMBL/GenBank/DDBJ whole genome shotgun (WGS) entry which is preliminary data.</text>
</comment>
<dbReference type="OrthoDB" id="6359816at2759"/>
<keyword evidence="7" id="KW-1185">Reference proteome</keyword>
<dbReference type="InterPro" id="IPR002083">
    <property type="entry name" value="MATH/TRAF_dom"/>
</dbReference>
<dbReference type="InterPro" id="IPR000210">
    <property type="entry name" value="BTB/POZ_dom"/>
</dbReference>
<dbReference type="CDD" id="cd00121">
    <property type="entry name" value="MATH"/>
    <property type="match status" value="1"/>
</dbReference>
<dbReference type="SUPFAM" id="SSF54695">
    <property type="entry name" value="POZ domain"/>
    <property type="match status" value="1"/>
</dbReference>
<dbReference type="Gene3D" id="3.30.710.10">
    <property type="entry name" value="Potassium Channel Kv1.1, Chain A"/>
    <property type="match status" value="1"/>
</dbReference>
<dbReference type="PANTHER" id="PTHR26379">
    <property type="entry name" value="BTB/POZ AND MATH DOMAIN-CONTAINING PROTEIN 1"/>
    <property type="match status" value="1"/>
</dbReference>
<comment type="similarity">
    <text evidence="2">Belongs to the Tdpoz family.</text>
</comment>
<dbReference type="Gene3D" id="2.60.210.10">
    <property type="entry name" value="Apoptosis, Tumor Necrosis Factor Receptor Associated Protein 2, Chain A"/>
    <property type="match status" value="1"/>
</dbReference>
<evidence type="ECO:0000256" key="1">
    <source>
        <dbReference type="ARBA" id="ARBA00004906"/>
    </source>
</evidence>
<sequence>MTVGSYSEATKLANGSCAKSALVHVGGHSWRVVFDPNGRLAGTTGFMSLYLLMDEDEGGGGAAAAAAAGDDVHVLFILMMRDVGGGTRYLTSGKVAAAFGRKGDACGYERFVSREHFVEFFKSGDRFAIRCECDLTVFPAGSRPELGASRRGVVVTLSSHSSPSGEKAPPPTPAPVNPSVGRPAPPPSSASPEPSDGPRGQPPPEPPVLRARVPPLSGLHADLGRLQATKEGADVEFEVGGKIFAAHKSVLAARSAVFKEEFFGPTKEKDTSYVRISDMHPESFEALLHFMYTDSLPEMTMNSLKDGAALAEDLIAAGRYNLKDLKSLTENKLCSHVGVSTVLLMLAIAEQYQCCKLKKMCLGFIGSRANAWAIMATNDIENLARSSPSPLP</sequence>
<dbReference type="Pfam" id="PF24570">
    <property type="entry name" value="BACK_BPM_SPOP"/>
    <property type="match status" value="1"/>
</dbReference>
<dbReference type="InterPro" id="IPR011333">
    <property type="entry name" value="SKP1/BTB/POZ_sf"/>
</dbReference>
<dbReference type="EMBL" id="CM029040">
    <property type="protein sequence ID" value="KAG2631478.1"/>
    <property type="molecule type" value="Genomic_DNA"/>
</dbReference>
<organism evidence="6 7">
    <name type="scientific">Panicum virgatum</name>
    <name type="common">Blackwell switchgrass</name>
    <dbReference type="NCBI Taxonomy" id="38727"/>
    <lineage>
        <taxon>Eukaryota</taxon>
        <taxon>Viridiplantae</taxon>
        <taxon>Streptophyta</taxon>
        <taxon>Embryophyta</taxon>
        <taxon>Tracheophyta</taxon>
        <taxon>Spermatophyta</taxon>
        <taxon>Magnoliopsida</taxon>
        <taxon>Liliopsida</taxon>
        <taxon>Poales</taxon>
        <taxon>Poaceae</taxon>
        <taxon>PACMAD clade</taxon>
        <taxon>Panicoideae</taxon>
        <taxon>Panicodae</taxon>
        <taxon>Paniceae</taxon>
        <taxon>Panicinae</taxon>
        <taxon>Panicum</taxon>
        <taxon>Panicum sect. Hiantes</taxon>
    </lineage>
</organism>
<dbReference type="InterPro" id="IPR008974">
    <property type="entry name" value="TRAF-like"/>
</dbReference>
<proteinExistence type="inferred from homology"/>
<dbReference type="SMART" id="SM00225">
    <property type="entry name" value="BTB"/>
    <property type="match status" value="1"/>
</dbReference>
<dbReference type="PANTHER" id="PTHR26379:SF506">
    <property type="entry name" value="BTB DOMAIN-CONTAINING PROTEIN"/>
    <property type="match status" value="1"/>
</dbReference>
<dbReference type="InterPro" id="IPR056423">
    <property type="entry name" value="BACK_BPM_SPOP"/>
</dbReference>
<protein>
    <submittedName>
        <fullName evidence="6">Uncharacterized protein</fullName>
    </submittedName>
</protein>
<dbReference type="Pfam" id="PF00651">
    <property type="entry name" value="BTB"/>
    <property type="match status" value="1"/>
</dbReference>
<evidence type="ECO:0000313" key="7">
    <source>
        <dbReference type="Proteomes" id="UP000823388"/>
    </source>
</evidence>
<dbReference type="InterPro" id="IPR045005">
    <property type="entry name" value="BPM1-6"/>
</dbReference>
<evidence type="ECO:0000259" key="4">
    <source>
        <dbReference type="PROSITE" id="PS50097"/>
    </source>
</evidence>
<comment type="pathway">
    <text evidence="1">Protein modification; protein ubiquitination.</text>
</comment>
<feature type="region of interest" description="Disordered" evidence="3">
    <location>
        <begin position="153"/>
        <end position="213"/>
    </location>
</feature>
<dbReference type="Proteomes" id="UP000823388">
    <property type="component" value="Chromosome 2N"/>
</dbReference>
<feature type="domain" description="MATH" evidence="5">
    <location>
        <begin position="1"/>
        <end position="133"/>
    </location>
</feature>
<dbReference type="Pfam" id="PF22486">
    <property type="entry name" value="MATH_2"/>
    <property type="match status" value="1"/>
</dbReference>
<name>A0A8T0V9X5_PANVG</name>
<accession>A0A8T0V9X5</accession>